<dbReference type="AlphaFoldDB" id="A0A6H1Z7M5"/>
<accession>A0A6H1Z7M5</accession>
<organism evidence="1">
    <name type="scientific">viral metagenome</name>
    <dbReference type="NCBI Taxonomy" id="1070528"/>
    <lineage>
        <taxon>unclassified sequences</taxon>
        <taxon>metagenomes</taxon>
        <taxon>organismal metagenomes</taxon>
    </lineage>
</organism>
<proteinExistence type="predicted"/>
<dbReference type="EMBL" id="MT143710">
    <property type="protein sequence ID" value="QJA43461.1"/>
    <property type="molecule type" value="Genomic_DNA"/>
</dbReference>
<sequence>MAWWEELSLGIKVTKDAAAIAIDASPGEPFFTVAGGWVRLTGLLGYCTVAPGANNCQFCLAPDAVGAAVTVLSLAFDIDPATEGDLLTITGDPGVAMVGGHVARQQMMAAAPAGVVLSPGVIGFIADAAEGTYRWVLWYKPIDDGATVTVI</sequence>
<evidence type="ECO:0000313" key="2">
    <source>
        <dbReference type="EMBL" id="QJB03838.1"/>
    </source>
</evidence>
<dbReference type="EMBL" id="MT143863">
    <property type="protein sequence ID" value="QJB03838.1"/>
    <property type="molecule type" value="Genomic_DNA"/>
</dbReference>
<reference evidence="1" key="1">
    <citation type="submission" date="2020-03" db="EMBL/GenBank/DDBJ databases">
        <title>The deep terrestrial virosphere.</title>
        <authorList>
            <person name="Holmfeldt K."/>
            <person name="Nilsson E."/>
            <person name="Simone D."/>
            <person name="Lopez-Fernandez M."/>
            <person name="Wu X."/>
            <person name="de Brujin I."/>
            <person name="Lundin D."/>
            <person name="Andersson A."/>
            <person name="Bertilsson S."/>
            <person name="Dopson M."/>
        </authorList>
    </citation>
    <scope>NUCLEOTIDE SEQUENCE</scope>
    <source>
        <strain evidence="1">MM171A00097</strain>
        <strain evidence="2">MM171B00542</strain>
    </source>
</reference>
<gene>
    <name evidence="1" type="ORF">MM171A00097_0108</name>
    <name evidence="2" type="ORF">MM171B00542_0009</name>
</gene>
<name>A0A6H1Z7M5_9ZZZZ</name>
<protein>
    <submittedName>
        <fullName evidence="1">Uncharacterized protein</fullName>
    </submittedName>
</protein>
<evidence type="ECO:0000313" key="1">
    <source>
        <dbReference type="EMBL" id="QJA43461.1"/>
    </source>
</evidence>